<reference evidence="8" key="2">
    <citation type="submission" date="2025-09" db="UniProtKB">
        <authorList>
            <consortium name="Ensembl"/>
        </authorList>
    </citation>
    <scope>IDENTIFICATION</scope>
</reference>
<name>A0A8C4SU28_ERPCA</name>
<accession>A0A8C4SU28</accession>
<evidence type="ECO:0000259" key="7">
    <source>
        <dbReference type="PROSITE" id="PS50275"/>
    </source>
</evidence>
<feature type="domain" description="SAC" evidence="7">
    <location>
        <begin position="1"/>
        <end position="185"/>
    </location>
</feature>
<dbReference type="PANTHER" id="PTHR45662">
    <property type="entry name" value="PHOSPHATIDYLINOSITIDE PHOSPHATASE SAC1"/>
    <property type="match status" value="1"/>
</dbReference>
<dbReference type="GO" id="GO:0046856">
    <property type="term" value="P:phosphatidylinositol dephosphorylation"/>
    <property type="evidence" value="ECO:0007669"/>
    <property type="project" value="TreeGrafter"/>
</dbReference>
<evidence type="ECO:0000313" key="8">
    <source>
        <dbReference type="Ensembl" id="ENSECRP00000021936.1"/>
    </source>
</evidence>
<dbReference type="PANTHER" id="PTHR45662:SF2">
    <property type="entry name" value="PHOSPHATIDYLINOSITOL-3-PHOSPHATASE SAC1"/>
    <property type="match status" value="1"/>
</dbReference>
<evidence type="ECO:0000256" key="5">
    <source>
        <dbReference type="ARBA" id="ARBA00041396"/>
    </source>
</evidence>
<dbReference type="InterPro" id="IPR002013">
    <property type="entry name" value="SAC_dom"/>
</dbReference>
<dbReference type="EC" id="3.1.3.64" evidence="1"/>
<dbReference type="Proteomes" id="UP000694620">
    <property type="component" value="Unassembled WGS sequence"/>
</dbReference>
<proteinExistence type="predicted"/>
<comment type="catalytic activity">
    <reaction evidence="2">
        <text>a 1,2-diacyl-sn-glycero-3-phospho-(1D-myo-inositol-3-phosphate) + H2O = a 1,2-diacyl-sn-glycero-3-phospho-(1D-myo-inositol) + phosphate</text>
        <dbReference type="Rhea" id="RHEA:12316"/>
        <dbReference type="ChEBI" id="CHEBI:15377"/>
        <dbReference type="ChEBI" id="CHEBI:43474"/>
        <dbReference type="ChEBI" id="CHEBI:57880"/>
        <dbReference type="ChEBI" id="CHEBI:58088"/>
        <dbReference type="EC" id="3.1.3.64"/>
    </reaction>
    <physiologicalReaction direction="left-to-right" evidence="2">
        <dbReference type="Rhea" id="RHEA:12317"/>
    </physiologicalReaction>
</comment>
<organism evidence="8 9">
    <name type="scientific">Erpetoichthys calabaricus</name>
    <name type="common">Rope fish</name>
    <name type="synonym">Calamoichthys calabaricus</name>
    <dbReference type="NCBI Taxonomy" id="27687"/>
    <lineage>
        <taxon>Eukaryota</taxon>
        <taxon>Metazoa</taxon>
        <taxon>Chordata</taxon>
        <taxon>Craniata</taxon>
        <taxon>Vertebrata</taxon>
        <taxon>Euteleostomi</taxon>
        <taxon>Actinopterygii</taxon>
        <taxon>Polypteriformes</taxon>
        <taxon>Polypteridae</taxon>
        <taxon>Erpetoichthys</taxon>
    </lineage>
</organism>
<sequence length="226" mass="25556">LDDSLSSFIQIRGSIPLFWDVHFFYRHFSTLRRLYGKQVVINLLGVKEGEHMLSKAFVSHLKASEHASAIQMINFDYHQMVKGGKTDKLNTVLKAQIQKFLDECGFFHFAADNIQRCQSGTIRTNCLDCLDRTNSVQGYIGLEMLSKQLEEMGLTEKPQLVARFVEVFRSMWSVNGDSISKIYAGTGALEGKAKVPKLFVLLSKCLQFFSLFLTSLKALPCCKSHS</sequence>
<evidence type="ECO:0000313" key="9">
    <source>
        <dbReference type="Proteomes" id="UP000694620"/>
    </source>
</evidence>
<dbReference type="GO" id="GO:0043812">
    <property type="term" value="F:phosphatidylinositol-4-phosphate phosphatase activity"/>
    <property type="evidence" value="ECO:0007669"/>
    <property type="project" value="TreeGrafter"/>
</dbReference>
<reference evidence="8" key="1">
    <citation type="submission" date="2025-08" db="UniProtKB">
        <authorList>
            <consortium name="Ensembl"/>
        </authorList>
    </citation>
    <scope>IDENTIFICATION</scope>
</reference>
<evidence type="ECO:0000256" key="2">
    <source>
        <dbReference type="ARBA" id="ARBA00036631"/>
    </source>
</evidence>
<dbReference type="PROSITE" id="PS50275">
    <property type="entry name" value="SAC"/>
    <property type="match status" value="1"/>
</dbReference>
<comment type="catalytic activity">
    <reaction evidence="3">
        <text>a 1,2-diacyl-sn-glycero-3-phospho-(1D-myo-inositol 4-phosphate) + H2O = a 1,2-diacyl-sn-glycero-3-phospho-(1D-myo-inositol) + phosphate</text>
        <dbReference type="Rhea" id="RHEA:55652"/>
        <dbReference type="ChEBI" id="CHEBI:15377"/>
        <dbReference type="ChEBI" id="CHEBI:43474"/>
        <dbReference type="ChEBI" id="CHEBI:57880"/>
        <dbReference type="ChEBI" id="CHEBI:58178"/>
    </reaction>
    <physiologicalReaction direction="left-to-right" evidence="3">
        <dbReference type="Rhea" id="RHEA:55653"/>
    </physiologicalReaction>
</comment>
<dbReference type="GO" id="GO:0004438">
    <property type="term" value="F:phosphatidylinositol-3-phosphate phosphatase activity"/>
    <property type="evidence" value="ECO:0007669"/>
    <property type="project" value="UniProtKB-EC"/>
</dbReference>
<dbReference type="Ensembl" id="ENSECRT00000022407.1">
    <property type="protein sequence ID" value="ENSECRP00000021936.1"/>
    <property type="gene ID" value="ENSECRG00000014787.1"/>
</dbReference>
<evidence type="ECO:0000256" key="3">
    <source>
        <dbReference type="ARBA" id="ARBA00036807"/>
    </source>
</evidence>
<dbReference type="Pfam" id="PF02383">
    <property type="entry name" value="Syja_N"/>
    <property type="match status" value="1"/>
</dbReference>
<evidence type="ECO:0000256" key="4">
    <source>
        <dbReference type="ARBA" id="ARBA00040795"/>
    </source>
</evidence>
<protein>
    <recommendedName>
        <fullName evidence="4">Phosphatidylinositol-3-phosphatase SAC1</fullName>
        <ecNumber evidence="1">3.1.3.64</ecNumber>
    </recommendedName>
    <alternativeName>
        <fullName evidence="6">Phosphatidylinositol-4-phosphate phosphatase</fullName>
    </alternativeName>
    <alternativeName>
        <fullName evidence="5">Suppressor of actin mutations 1-like protein</fullName>
    </alternativeName>
</protein>
<dbReference type="GO" id="GO:0005783">
    <property type="term" value="C:endoplasmic reticulum"/>
    <property type="evidence" value="ECO:0007669"/>
    <property type="project" value="TreeGrafter"/>
</dbReference>
<dbReference type="AlphaFoldDB" id="A0A8C4SU28"/>
<keyword evidence="9" id="KW-1185">Reference proteome</keyword>
<evidence type="ECO:0000256" key="6">
    <source>
        <dbReference type="ARBA" id="ARBA00041911"/>
    </source>
</evidence>
<evidence type="ECO:0000256" key="1">
    <source>
        <dbReference type="ARBA" id="ARBA00013038"/>
    </source>
</evidence>
<dbReference type="GeneTree" id="ENSGT00940000157964"/>